<dbReference type="GO" id="GO:0106414">
    <property type="term" value="F:mRNA dihydrouridine synthase activity"/>
    <property type="evidence" value="ECO:0007669"/>
    <property type="project" value="RHEA"/>
</dbReference>
<evidence type="ECO:0000256" key="18">
    <source>
        <dbReference type="PIRSR" id="PIRSR006621-2"/>
    </source>
</evidence>
<dbReference type="Gene3D" id="3.20.20.70">
    <property type="entry name" value="Aldolase class I"/>
    <property type="match status" value="1"/>
</dbReference>
<keyword evidence="18" id="KW-0547">Nucleotide-binding</keyword>
<reference evidence="20 21" key="1">
    <citation type="journal article" date="2001" name="Nature">
        <title>Genome sequence and gene compaction of the eukaryote parasite Encephalitozoon cuniculi.</title>
        <authorList>
            <person name="Katinka M.D."/>
            <person name="Duprat S."/>
            <person name="Cornillot E."/>
            <person name="Metenier G."/>
            <person name="Thomarat F."/>
            <person name="Prensier G."/>
            <person name="Barbe V."/>
            <person name="Peyretaillade E."/>
            <person name="Brottier P."/>
            <person name="Wincker P."/>
            <person name="Delbac F."/>
            <person name="El Alaoui H."/>
            <person name="Peyret P."/>
            <person name="Saurin W."/>
            <person name="Gouy M."/>
            <person name="Weissenbach J."/>
            <person name="Vivares C.P."/>
        </authorList>
    </citation>
    <scope>NUCLEOTIDE SEQUENCE [LARGE SCALE GENOMIC DNA]</scope>
    <source>
        <strain evidence="20 21">GB-M1</strain>
    </source>
</reference>
<dbReference type="PANTHER" id="PTHR11082:SF5">
    <property type="entry name" value="TRNA-DIHYDROURIDINE(16_17) SYNTHASE [NAD(P)(+)]-LIKE"/>
    <property type="match status" value="1"/>
</dbReference>
<protein>
    <recommendedName>
        <fullName evidence="16">tRNA-dihydrouridine synthase</fullName>
        <ecNumber evidence="16">1.3.1.-</ecNumber>
    </recommendedName>
</protein>
<comment type="similarity">
    <text evidence="16">Belongs to the dus family.</text>
</comment>
<evidence type="ECO:0000256" key="10">
    <source>
        <dbReference type="ARBA" id="ARBA00047287"/>
    </source>
</evidence>
<dbReference type="InterPro" id="IPR035587">
    <property type="entry name" value="DUS-like_FMN-bd"/>
</dbReference>
<proteinExistence type="inferred from homology"/>
<keyword evidence="5 16" id="KW-0819">tRNA processing</keyword>
<keyword evidence="3 16" id="KW-0288">FMN</keyword>
<dbReference type="OMA" id="NPCLFAN"/>
<evidence type="ECO:0000256" key="12">
    <source>
        <dbReference type="ARBA" id="ARBA00048342"/>
    </source>
</evidence>
<dbReference type="PROSITE" id="PS01136">
    <property type="entry name" value="UPF0034"/>
    <property type="match status" value="1"/>
</dbReference>
<comment type="catalytic activity">
    <reaction evidence="12">
        <text>a 5,6-dihydrouridine in mRNA + NAD(+) = a uridine in mRNA + NADH + H(+)</text>
        <dbReference type="Rhea" id="RHEA:69851"/>
        <dbReference type="Rhea" id="RHEA-COMP:14658"/>
        <dbReference type="Rhea" id="RHEA-COMP:17789"/>
        <dbReference type="ChEBI" id="CHEBI:15378"/>
        <dbReference type="ChEBI" id="CHEBI:57540"/>
        <dbReference type="ChEBI" id="CHEBI:57945"/>
        <dbReference type="ChEBI" id="CHEBI:65315"/>
        <dbReference type="ChEBI" id="CHEBI:74443"/>
    </reaction>
    <physiologicalReaction direction="right-to-left" evidence="12">
        <dbReference type="Rhea" id="RHEA:69853"/>
    </physiologicalReaction>
</comment>
<sequence length="341" mass="38837">MRKFWEEIQRPYFAVAPMVGNSEEAWRRLSKRHGANIFYTEMVHCDSFLRGSRNPVKNRWYTTSEGDRPLVVQICGNSPEVMLEAALIIQDHCDAIDVNFGCPQKVARKGGYGAYLQENWKLTGEIVKVLSSGLNVPVFCKIRVFGSIEKTVEYAKMIEEAGCSLLAVHGRTRDQRGAAMGFASWKHIRAIKENLRIPVLSNGNIMTHHDVWRCLEYTGCDGVMVGEAHLHNPLIFTGEDRSCLEIIGEYLDICMEFPGSADVRHIKSHMFRLLYNYFSMNPGKQPDLDSCGSVEKFYEFYLSLVEEMRSMVDDGRSLEVYKMKSRPILTAPMAEHCGKSR</sequence>
<dbReference type="RefSeq" id="NP_586088.1">
    <property type="nucleotide sequence ID" value="NM_001041710.1"/>
</dbReference>
<evidence type="ECO:0000256" key="16">
    <source>
        <dbReference type="PIRNR" id="PIRNR006621"/>
    </source>
</evidence>
<feature type="domain" description="DUS-like FMN-binding" evidence="19">
    <location>
        <begin position="15"/>
        <end position="277"/>
    </location>
</feature>
<evidence type="ECO:0000313" key="21">
    <source>
        <dbReference type="Proteomes" id="UP000000819"/>
    </source>
</evidence>
<evidence type="ECO:0000256" key="5">
    <source>
        <dbReference type="ARBA" id="ARBA00022694"/>
    </source>
</evidence>
<feature type="binding site" evidence="18">
    <location>
        <begin position="17"/>
        <end position="19"/>
    </location>
    <ligand>
        <name>FMN</name>
        <dbReference type="ChEBI" id="CHEBI:58210"/>
    </ligand>
</feature>
<dbReference type="GO" id="GO:0050660">
    <property type="term" value="F:flavin adenine dinucleotide binding"/>
    <property type="evidence" value="ECO:0007669"/>
    <property type="project" value="InterPro"/>
</dbReference>
<feature type="active site" description="Proton donor" evidence="17">
    <location>
        <position position="102"/>
    </location>
</feature>
<evidence type="ECO:0000256" key="13">
    <source>
        <dbReference type="ARBA" id="ARBA00048934"/>
    </source>
</evidence>
<comment type="cofactor">
    <cofactor evidence="1 16 18">
        <name>FMN</name>
        <dbReference type="ChEBI" id="CHEBI:58210"/>
    </cofactor>
</comment>
<dbReference type="OrthoDB" id="272303at2759"/>
<dbReference type="CDD" id="cd02801">
    <property type="entry name" value="DUS_like_FMN"/>
    <property type="match status" value="1"/>
</dbReference>
<evidence type="ECO:0000256" key="7">
    <source>
        <dbReference type="ARBA" id="ARBA00023002"/>
    </source>
</evidence>
<name>Q8SUV4_ENCCU</name>
<dbReference type="InterPro" id="IPR001269">
    <property type="entry name" value="DUS_fam"/>
</dbReference>
<evidence type="ECO:0000256" key="6">
    <source>
        <dbReference type="ARBA" id="ARBA00022857"/>
    </source>
</evidence>
<accession>Q8SUV4</accession>
<dbReference type="AlphaFoldDB" id="Q8SUV4"/>
<comment type="similarity">
    <text evidence="9">Belongs to the Dus family. Dus1 subfamily.</text>
</comment>
<evidence type="ECO:0000259" key="19">
    <source>
        <dbReference type="Pfam" id="PF01207"/>
    </source>
</evidence>
<dbReference type="HOGENOM" id="CLU_013299_5_0_1"/>
<dbReference type="GO" id="GO:0102262">
    <property type="term" value="F:tRNA-dihydrouridine16 synthase activity"/>
    <property type="evidence" value="ECO:0007669"/>
    <property type="project" value="RHEA"/>
</dbReference>
<dbReference type="GO" id="GO:0006397">
    <property type="term" value="P:mRNA processing"/>
    <property type="evidence" value="ECO:0007669"/>
    <property type="project" value="UniProtKB-KW"/>
</dbReference>
<dbReference type="FunCoup" id="Q8SUV4">
    <property type="interactions" value="146"/>
</dbReference>
<feature type="binding site" evidence="18">
    <location>
        <position position="73"/>
    </location>
    <ligand>
        <name>FMN</name>
        <dbReference type="ChEBI" id="CHEBI:58210"/>
    </ligand>
</feature>
<dbReference type="PIRSF" id="PIRSF006621">
    <property type="entry name" value="Dus"/>
    <property type="match status" value="1"/>
</dbReference>
<dbReference type="InterPro" id="IPR013785">
    <property type="entry name" value="Aldolase_TIM"/>
</dbReference>
<comment type="function">
    <text evidence="16">Catalyzes the synthesis of dihydrouridine, a modified base found in the D-loop of most tRNAs.</text>
</comment>
<evidence type="ECO:0000256" key="14">
    <source>
        <dbReference type="ARBA" id="ARBA00049447"/>
    </source>
</evidence>
<keyword evidence="6" id="KW-0521">NADP</keyword>
<dbReference type="PANTHER" id="PTHR11082">
    <property type="entry name" value="TRNA-DIHYDROURIDINE SYNTHASE"/>
    <property type="match status" value="1"/>
</dbReference>
<keyword evidence="2 16" id="KW-0285">Flavoprotein</keyword>
<dbReference type="Proteomes" id="UP000000819">
    <property type="component" value="Chromosome VII"/>
</dbReference>
<evidence type="ECO:0000256" key="2">
    <source>
        <dbReference type="ARBA" id="ARBA00022630"/>
    </source>
</evidence>
<evidence type="ECO:0000256" key="9">
    <source>
        <dbReference type="ARBA" id="ARBA00038313"/>
    </source>
</evidence>
<dbReference type="GO" id="GO:0102263">
    <property type="term" value="F:tRNA-dihydrouridine17 synthase activity"/>
    <property type="evidence" value="ECO:0007669"/>
    <property type="project" value="RHEA"/>
</dbReference>
<comment type="catalytic activity">
    <reaction evidence="13">
        <text>5,6-dihydrouridine(16) in tRNA + NAD(+) = uridine(16) in tRNA + NADH + H(+)</text>
        <dbReference type="Rhea" id="RHEA:53380"/>
        <dbReference type="Rhea" id="RHEA-COMP:13543"/>
        <dbReference type="Rhea" id="RHEA-COMP:13544"/>
        <dbReference type="ChEBI" id="CHEBI:15378"/>
        <dbReference type="ChEBI" id="CHEBI:57540"/>
        <dbReference type="ChEBI" id="CHEBI:57945"/>
        <dbReference type="ChEBI" id="CHEBI:65315"/>
        <dbReference type="ChEBI" id="CHEBI:74443"/>
        <dbReference type="EC" id="1.3.1.88"/>
    </reaction>
    <physiologicalReaction direction="right-to-left" evidence="13">
        <dbReference type="Rhea" id="RHEA:53382"/>
    </physiologicalReaction>
</comment>
<dbReference type="GeneID" id="859522"/>
<gene>
    <name evidence="20" type="ordered locus">ECU07_1610</name>
</gene>
<evidence type="ECO:0000313" key="20">
    <source>
        <dbReference type="EMBL" id="CAD25692.1"/>
    </source>
</evidence>
<dbReference type="InterPro" id="IPR018517">
    <property type="entry name" value="tRNA_hU_synthase_CS"/>
</dbReference>
<dbReference type="KEGG" id="ecu:ECU07_1610"/>
<comment type="catalytic activity">
    <reaction evidence="14">
        <text>a 5,6-dihydrouridine in mRNA + NADP(+) = a uridine in mRNA + NADPH + H(+)</text>
        <dbReference type="Rhea" id="RHEA:69855"/>
        <dbReference type="Rhea" id="RHEA-COMP:14658"/>
        <dbReference type="Rhea" id="RHEA-COMP:17789"/>
        <dbReference type="ChEBI" id="CHEBI:15378"/>
        <dbReference type="ChEBI" id="CHEBI:57783"/>
        <dbReference type="ChEBI" id="CHEBI:58349"/>
        <dbReference type="ChEBI" id="CHEBI:65315"/>
        <dbReference type="ChEBI" id="CHEBI:74443"/>
    </reaction>
    <physiologicalReaction direction="right-to-left" evidence="14">
        <dbReference type="Rhea" id="RHEA:69857"/>
    </physiologicalReaction>
</comment>
<organism evidence="20 21">
    <name type="scientific">Encephalitozoon cuniculi (strain GB-M1)</name>
    <name type="common">Microsporidian parasite</name>
    <dbReference type="NCBI Taxonomy" id="284813"/>
    <lineage>
        <taxon>Eukaryota</taxon>
        <taxon>Fungi</taxon>
        <taxon>Fungi incertae sedis</taxon>
        <taxon>Microsporidia</taxon>
        <taxon>Unikaryonidae</taxon>
        <taxon>Encephalitozoon</taxon>
    </lineage>
</organism>
<keyword evidence="7 16" id="KW-0560">Oxidoreductase</keyword>
<evidence type="ECO:0000256" key="3">
    <source>
        <dbReference type="ARBA" id="ARBA00022643"/>
    </source>
</evidence>
<evidence type="ECO:0000256" key="4">
    <source>
        <dbReference type="ARBA" id="ARBA00022664"/>
    </source>
</evidence>
<comment type="catalytic activity">
    <reaction evidence="11">
        <text>5,6-dihydrouridine(16) in tRNA + NADP(+) = uridine(16) in tRNA + NADPH + H(+)</text>
        <dbReference type="Rhea" id="RHEA:53376"/>
        <dbReference type="Rhea" id="RHEA-COMP:13543"/>
        <dbReference type="Rhea" id="RHEA-COMP:13544"/>
        <dbReference type="ChEBI" id="CHEBI:15378"/>
        <dbReference type="ChEBI" id="CHEBI:57783"/>
        <dbReference type="ChEBI" id="CHEBI:58349"/>
        <dbReference type="ChEBI" id="CHEBI:65315"/>
        <dbReference type="ChEBI" id="CHEBI:74443"/>
        <dbReference type="EC" id="1.3.1.88"/>
    </reaction>
    <physiologicalReaction direction="right-to-left" evidence="11">
        <dbReference type="Rhea" id="RHEA:53378"/>
    </physiologicalReaction>
</comment>
<feature type="binding site" evidence="18">
    <location>
        <position position="141"/>
    </location>
    <ligand>
        <name>FMN</name>
        <dbReference type="ChEBI" id="CHEBI:58210"/>
    </ligand>
</feature>
<reference evidence="20 21" key="2">
    <citation type="journal article" date="2009" name="BMC Genomics">
        <title>Identification of transcriptional signals in Encephalitozoon cuniculi widespread among Microsporidia phylum: support for accurate structural genome annotation.</title>
        <authorList>
            <person name="Peyretaillade E."/>
            <person name="Goncalves O."/>
            <person name="Terrat S."/>
            <person name="Dugat-Bony E."/>
            <person name="Wincker P."/>
            <person name="Cornman R.S."/>
            <person name="Evans J.D."/>
            <person name="Delbac F."/>
            <person name="Peyret P."/>
        </authorList>
    </citation>
    <scope>NUCLEOTIDE SEQUENCE [LARGE SCALE GENOMIC DNA]</scope>
    <source>
        <strain evidence="20 21">GB-M1</strain>
    </source>
</reference>
<evidence type="ECO:0000256" key="8">
    <source>
        <dbReference type="ARBA" id="ARBA00023027"/>
    </source>
</evidence>
<dbReference type="EC" id="1.3.1.-" evidence="16"/>
<comment type="catalytic activity">
    <reaction evidence="15">
        <text>5,6-dihydrouridine(17) in tRNA + NADP(+) = uridine(17) in tRNA + NADPH + H(+)</text>
        <dbReference type="Rhea" id="RHEA:53368"/>
        <dbReference type="Rhea" id="RHEA-COMP:13541"/>
        <dbReference type="Rhea" id="RHEA-COMP:13542"/>
        <dbReference type="ChEBI" id="CHEBI:15378"/>
        <dbReference type="ChEBI" id="CHEBI:57783"/>
        <dbReference type="ChEBI" id="CHEBI:58349"/>
        <dbReference type="ChEBI" id="CHEBI:65315"/>
        <dbReference type="ChEBI" id="CHEBI:74443"/>
        <dbReference type="EC" id="1.3.1.88"/>
    </reaction>
    <physiologicalReaction direction="right-to-left" evidence="15">
        <dbReference type="Rhea" id="RHEA:53370"/>
    </physiologicalReaction>
</comment>
<dbReference type="EMBL" id="AL590447">
    <property type="protein sequence ID" value="CAD25692.1"/>
    <property type="molecule type" value="Genomic_DNA"/>
</dbReference>
<dbReference type="SUPFAM" id="SSF51395">
    <property type="entry name" value="FMN-linked oxidoreductases"/>
    <property type="match status" value="1"/>
</dbReference>
<evidence type="ECO:0000256" key="15">
    <source>
        <dbReference type="ARBA" id="ARBA00049467"/>
    </source>
</evidence>
<evidence type="ECO:0000256" key="1">
    <source>
        <dbReference type="ARBA" id="ARBA00001917"/>
    </source>
</evidence>
<keyword evidence="4" id="KW-0507">mRNA processing</keyword>
<dbReference type="VEuPathDB" id="MicrosporidiaDB:ECU07_1610"/>
<evidence type="ECO:0000256" key="17">
    <source>
        <dbReference type="PIRSR" id="PIRSR006621-1"/>
    </source>
</evidence>
<evidence type="ECO:0000256" key="11">
    <source>
        <dbReference type="ARBA" id="ARBA00047652"/>
    </source>
</evidence>
<keyword evidence="8" id="KW-0520">NAD</keyword>
<comment type="catalytic activity">
    <reaction evidence="10">
        <text>5,6-dihydrouridine(17) in tRNA + NAD(+) = uridine(17) in tRNA + NADH + H(+)</text>
        <dbReference type="Rhea" id="RHEA:53372"/>
        <dbReference type="Rhea" id="RHEA-COMP:13541"/>
        <dbReference type="Rhea" id="RHEA-COMP:13542"/>
        <dbReference type="ChEBI" id="CHEBI:15378"/>
        <dbReference type="ChEBI" id="CHEBI:57540"/>
        <dbReference type="ChEBI" id="CHEBI:57945"/>
        <dbReference type="ChEBI" id="CHEBI:65315"/>
        <dbReference type="ChEBI" id="CHEBI:74443"/>
        <dbReference type="EC" id="1.3.1.88"/>
    </reaction>
    <physiologicalReaction direction="right-to-left" evidence="10">
        <dbReference type="Rhea" id="RHEA:53374"/>
    </physiologicalReaction>
</comment>
<dbReference type="Pfam" id="PF01207">
    <property type="entry name" value="Dus"/>
    <property type="match status" value="1"/>
</dbReference>
<feature type="binding site" evidence="18">
    <location>
        <position position="169"/>
    </location>
    <ligand>
        <name>FMN</name>
        <dbReference type="ChEBI" id="CHEBI:58210"/>
    </ligand>
</feature>
<dbReference type="InParanoid" id="Q8SUV4"/>
<dbReference type="STRING" id="284813.Q8SUV4"/>
<keyword evidence="21" id="KW-1185">Reference proteome</keyword>